<evidence type="ECO:0000256" key="3">
    <source>
        <dbReference type="PIRSR" id="PIRSR601461-2"/>
    </source>
</evidence>
<dbReference type="WBParaSite" id="Pan_g6148.t1">
    <property type="protein sequence ID" value="Pan_g6148.t1"/>
    <property type="gene ID" value="Pan_g6148"/>
</dbReference>
<evidence type="ECO:0000256" key="5">
    <source>
        <dbReference type="SAM" id="SignalP"/>
    </source>
</evidence>
<evidence type="ECO:0000256" key="4">
    <source>
        <dbReference type="RuleBase" id="RU000454"/>
    </source>
</evidence>
<feature type="signal peptide" evidence="5">
    <location>
        <begin position="1"/>
        <end position="19"/>
    </location>
</feature>
<feature type="active site" evidence="2">
    <location>
        <position position="77"/>
    </location>
</feature>
<reference evidence="8" key="2">
    <citation type="submission" date="2020-10" db="UniProtKB">
        <authorList>
            <consortium name="WormBaseParasite"/>
        </authorList>
    </citation>
    <scope>IDENTIFICATION</scope>
</reference>
<keyword evidence="4" id="KW-0378">Hydrolase</keyword>
<feature type="disulfide bond" evidence="3">
    <location>
        <begin position="90"/>
        <end position="95"/>
    </location>
</feature>
<dbReference type="PROSITE" id="PS51767">
    <property type="entry name" value="PEPTIDASE_A1"/>
    <property type="match status" value="1"/>
</dbReference>
<protein>
    <submittedName>
        <fullName evidence="8">Peptidase A1 domain-containing protein</fullName>
    </submittedName>
</protein>
<keyword evidence="4" id="KW-0064">Aspartyl protease</keyword>
<reference evidence="7" key="1">
    <citation type="journal article" date="2013" name="Genetics">
        <title>The draft genome and transcriptome of Panagrellus redivivus are shaped by the harsh demands of a free-living lifestyle.</title>
        <authorList>
            <person name="Srinivasan J."/>
            <person name="Dillman A.R."/>
            <person name="Macchietto M.G."/>
            <person name="Heikkinen L."/>
            <person name="Lakso M."/>
            <person name="Fracchia K.M."/>
            <person name="Antoshechkin I."/>
            <person name="Mortazavi A."/>
            <person name="Wong G."/>
            <person name="Sternberg P.W."/>
        </authorList>
    </citation>
    <scope>NUCLEOTIDE SEQUENCE [LARGE SCALE GENOMIC DNA]</scope>
    <source>
        <strain evidence="7">MT8872</strain>
    </source>
</reference>
<evidence type="ECO:0000313" key="7">
    <source>
        <dbReference type="Proteomes" id="UP000492821"/>
    </source>
</evidence>
<dbReference type="GO" id="GO:0004190">
    <property type="term" value="F:aspartic-type endopeptidase activity"/>
    <property type="evidence" value="ECO:0007669"/>
    <property type="project" value="UniProtKB-KW"/>
</dbReference>
<sequence>MVLLKVFLCLVVSFAVAQAVTHRIHITRNHVTLASINRKLIRAKGGVVPVVTRNGEFFYSGNVTVGTPPQTFVTDFDTGSADLWIMDGTCKDDDCKDTPVFHKEKSSTYKSDNVPEEIGYGDGSYAKGVRGFETVTFGGINLKSQPFILANKSQGNDVIKSIFGLSSPNDAESGPPPFYTAVEQKAVEKPILTVFLEKSADNTFGGEITLGNYDTENCGAIYSKTKSLKLDWHVNINNVSVNGKQVTTSSVGSFTGLIDTGTTVILLPFDISEIIAAIKKTVKLQEDRGHYFLKCTDGDKIPDLTINIDEYDHVIKGSQLAVPIEDAEGTCLVALAKAGFGEAILGDPFVRDRCVSQNIQTKEVSFAHRK</sequence>
<dbReference type="SUPFAM" id="SSF50630">
    <property type="entry name" value="Acid proteases"/>
    <property type="match status" value="1"/>
</dbReference>
<keyword evidence="7" id="KW-1185">Reference proteome</keyword>
<dbReference type="InterPro" id="IPR001461">
    <property type="entry name" value="Aspartic_peptidase_A1"/>
</dbReference>
<accession>A0A7E4W2B4</accession>
<dbReference type="Pfam" id="PF00026">
    <property type="entry name" value="Asp"/>
    <property type="match status" value="1"/>
</dbReference>
<dbReference type="PRINTS" id="PR00792">
    <property type="entry name" value="PEPSIN"/>
</dbReference>
<evidence type="ECO:0000256" key="1">
    <source>
        <dbReference type="ARBA" id="ARBA00007447"/>
    </source>
</evidence>
<feature type="chain" id="PRO_5028910293" evidence="5">
    <location>
        <begin position="20"/>
        <end position="370"/>
    </location>
</feature>
<dbReference type="GO" id="GO:0005764">
    <property type="term" value="C:lysosome"/>
    <property type="evidence" value="ECO:0007669"/>
    <property type="project" value="TreeGrafter"/>
</dbReference>
<name>A0A7E4W2B4_PANRE</name>
<evidence type="ECO:0000259" key="6">
    <source>
        <dbReference type="PROSITE" id="PS51767"/>
    </source>
</evidence>
<dbReference type="PROSITE" id="PS00141">
    <property type="entry name" value="ASP_PROTEASE"/>
    <property type="match status" value="1"/>
</dbReference>
<dbReference type="AlphaFoldDB" id="A0A7E4W2B4"/>
<proteinExistence type="inferred from homology"/>
<dbReference type="PANTHER" id="PTHR47966:SF45">
    <property type="entry name" value="PEPTIDASE A1 DOMAIN-CONTAINING PROTEIN"/>
    <property type="match status" value="1"/>
</dbReference>
<keyword evidence="3" id="KW-1015">Disulfide bond</keyword>
<dbReference type="CDD" id="cd05471">
    <property type="entry name" value="pepsin_like"/>
    <property type="match status" value="1"/>
</dbReference>
<dbReference type="InterPro" id="IPR021109">
    <property type="entry name" value="Peptidase_aspartic_dom_sf"/>
</dbReference>
<evidence type="ECO:0000313" key="8">
    <source>
        <dbReference type="WBParaSite" id="Pan_g6148.t1"/>
    </source>
</evidence>
<dbReference type="GO" id="GO:0006508">
    <property type="term" value="P:proteolysis"/>
    <property type="evidence" value="ECO:0007669"/>
    <property type="project" value="UniProtKB-KW"/>
</dbReference>
<keyword evidence="5" id="KW-0732">Signal</keyword>
<dbReference type="Gene3D" id="2.40.70.10">
    <property type="entry name" value="Acid Proteases"/>
    <property type="match status" value="2"/>
</dbReference>
<evidence type="ECO:0000256" key="2">
    <source>
        <dbReference type="PIRSR" id="PIRSR601461-1"/>
    </source>
</evidence>
<dbReference type="Proteomes" id="UP000492821">
    <property type="component" value="Unassembled WGS sequence"/>
</dbReference>
<dbReference type="PANTHER" id="PTHR47966">
    <property type="entry name" value="BETA-SITE APP-CLEAVING ENZYME, ISOFORM A-RELATED"/>
    <property type="match status" value="1"/>
</dbReference>
<organism evidence="7 8">
    <name type="scientific">Panagrellus redivivus</name>
    <name type="common">Microworm</name>
    <dbReference type="NCBI Taxonomy" id="6233"/>
    <lineage>
        <taxon>Eukaryota</taxon>
        <taxon>Metazoa</taxon>
        <taxon>Ecdysozoa</taxon>
        <taxon>Nematoda</taxon>
        <taxon>Chromadorea</taxon>
        <taxon>Rhabditida</taxon>
        <taxon>Tylenchina</taxon>
        <taxon>Panagrolaimomorpha</taxon>
        <taxon>Panagrolaimoidea</taxon>
        <taxon>Panagrolaimidae</taxon>
        <taxon>Panagrellus</taxon>
    </lineage>
</organism>
<comment type="similarity">
    <text evidence="1 4">Belongs to the peptidase A1 family.</text>
</comment>
<feature type="domain" description="Peptidase A1" evidence="6">
    <location>
        <begin position="59"/>
        <end position="367"/>
    </location>
</feature>
<dbReference type="InterPro" id="IPR033121">
    <property type="entry name" value="PEPTIDASE_A1"/>
</dbReference>
<dbReference type="InterPro" id="IPR034164">
    <property type="entry name" value="Pepsin-like_dom"/>
</dbReference>
<keyword evidence="4" id="KW-0645">Protease</keyword>
<dbReference type="InterPro" id="IPR001969">
    <property type="entry name" value="Aspartic_peptidase_AS"/>
</dbReference>
<feature type="active site" evidence="2">
    <location>
        <position position="259"/>
    </location>
</feature>